<dbReference type="Proteomes" id="UP001332931">
    <property type="component" value="Unassembled WGS sequence"/>
</dbReference>
<dbReference type="SMART" id="SM00062">
    <property type="entry name" value="PBPb"/>
    <property type="match status" value="1"/>
</dbReference>
<organism evidence="4 5">
    <name type="scientific">Olsenella absiana</name>
    <dbReference type="NCBI Taxonomy" id="3115222"/>
    <lineage>
        <taxon>Bacteria</taxon>
        <taxon>Bacillati</taxon>
        <taxon>Actinomycetota</taxon>
        <taxon>Coriobacteriia</taxon>
        <taxon>Coriobacteriales</taxon>
        <taxon>Atopobiaceae</taxon>
        <taxon>Olsenella</taxon>
    </lineage>
</organism>
<dbReference type="RefSeq" id="WP_330958104.1">
    <property type="nucleotide sequence ID" value="NZ_JAZGJQ010000004.1"/>
</dbReference>
<dbReference type="Pfam" id="PF00497">
    <property type="entry name" value="SBP_bac_3"/>
    <property type="match status" value="1"/>
</dbReference>
<accession>A0ABU7R9Q8</accession>
<comment type="caution">
    <text evidence="4">The sequence shown here is derived from an EMBL/GenBank/DDBJ whole genome shotgun (WGS) entry which is preliminary data.</text>
</comment>
<feature type="chain" id="PRO_5046001956" evidence="2">
    <location>
        <begin position="29"/>
        <end position="296"/>
    </location>
</feature>
<dbReference type="PROSITE" id="PS51257">
    <property type="entry name" value="PROKAR_LIPOPROTEIN"/>
    <property type="match status" value="1"/>
</dbReference>
<proteinExistence type="predicted"/>
<dbReference type="EMBL" id="JAZGJQ010000004">
    <property type="protein sequence ID" value="MEE6147336.1"/>
    <property type="molecule type" value="Genomic_DNA"/>
</dbReference>
<reference evidence="4 5" key="1">
    <citation type="submission" date="2024-01" db="EMBL/GenBank/DDBJ databases">
        <title>Description of Olsenella sp. nov., isolated from pig feces.</title>
        <authorList>
            <person name="Chang Y.-H."/>
        </authorList>
    </citation>
    <scope>NUCLEOTIDE SEQUENCE [LARGE SCALE GENOMIC DNA]</scope>
    <source>
        <strain evidence="4 5">YH-ols2223</strain>
    </source>
</reference>
<feature type="domain" description="Solute-binding protein family 3/N-terminal" evidence="3">
    <location>
        <begin position="70"/>
        <end position="283"/>
    </location>
</feature>
<sequence>MKIAARSLAALTVALAAALGGCALPAAADPASLAGALRGSVTTSVEQARAERAASLVPAQEIPTLKTAGRLTVGVRADAGCPAAFTGADGELEGYYVDFASALAEEMGLRVTFVSVSGVDAALSDSVDAVLGVRSGESAVATIVAPFEDEGVGLFGKGASDVPDAAALAGATVGAQDSSSSLRALGATDLAVRTRTYANVNAAFDALDAGEVDYVLCDVNSGGYLSTFYDDVSLAGTIAAPSRQGVALLSSDQALESAVDEAYARLESNGRLACIRARWFGTGERLGEGSVVRAAQ</sequence>
<evidence type="ECO:0000313" key="5">
    <source>
        <dbReference type="Proteomes" id="UP001332931"/>
    </source>
</evidence>
<name>A0ABU7R9Q8_9ACTN</name>
<keyword evidence="1 2" id="KW-0732">Signal</keyword>
<evidence type="ECO:0000313" key="4">
    <source>
        <dbReference type="EMBL" id="MEE6147336.1"/>
    </source>
</evidence>
<dbReference type="InterPro" id="IPR001638">
    <property type="entry name" value="Solute-binding_3/MltF_N"/>
</dbReference>
<protein>
    <submittedName>
        <fullName evidence="4">Transporter substrate-binding domain-containing protein</fullName>
    </submittedName>
</protein>
<keyword evidence="5" id="KW-1185">Reference proteome</keyword>
<dbReference type="SUPFAM" id="SSF53850">
    <property type="entry name" value="Periplasmic binding protein-like II"/>
    <property type="match status" value="1"/>
</dbReference>
<evidence type="ECO:0000256" key="1">
    <source>
        <dbReference type="ARBA" id="ARBA00022729"/>
    </source>
</evidence>
<feature type="signal peptide" evidence="2">
    <location>
        <begin position="1"/>
        <end position="28"/>
    </location>
</feature>
<gene>
    <name evidence="4" type="ORF">VXJ25_04940</name>
</gene>
<dbReference type="PANTHER" id="PTHR35936">
    <property type="entry name" value="MEMBRANE-BOUND LYTIC MUREIN TRANSGLYCOSYLASE F"/>
    <property type="match status" value="1"/>
</dbReference>
<evidence type="ECO:0000256" key="2">
    <source>
        <dbReference type="SAM" id="SignalP"/>
    </source>
</evidence>
<evidence type="ECO:0000259" key="3">
    <source>
        <dbReference type="SMART" id="SM00062"/>
    </source>
</evidence>
<dbReference type="Gene3D" id="3.40.190.10">
    <property type="entry name" value="Periplasmic binding protein-like II"/>
    <property type="match status" value="2"/>
</dbReference>